<proteinExistence type="predicted"/>
<evidence type="ECO:0000256" key="5">
    <source>
        <dbReference type="ARBA" id="ARBA00023163"/>
    </source>
</evidence>
<evidence type="ECO:0000256" key="2">
    <source>
        <dbReference type="ARBA" id="ARBA00022473"/>
    </source>
</evidence>
<evidence type="ECO:0000259" key="8">
    <source>
        <dbReference type="PROSITE" id="PS50252"/>
    </source>
</evidence>
<dbReference type="PROSITE" id="PS50252">
    <property type="entry name" value="TBOX_3"/>
    <property type="match status" value="1"/>
</dbReference>
<evidence type="ECO:0000256" key="3">
    <source>
        <dbReference type="ARBA" id="ARBA00023015"/>
    </source>
</evidence>
<dbReference type="Gene3D" id="2.60.40.820">
    <property type="entry name" value="Transcription factor, T-box"/>
    <property type="match status" value="1"/>
</dbReference>
<accession>A0A834XLW5</accession>
<keyword evidence="3" id="KW-0805">Transcription regulation</keyword>
<dbReference type="PANTHER" id="PTHR11267">
    <property type="entry name" value="T-BOX PROTEIN-RELATED"/>
    <property type="match status" value="1"/>
</dbReference>
<evidence type="ECO:0000256" key="4">
    <source>
        <dbReference type="ARBA" id="ARBA00023125"/>
    </source>
</evidence>
<dbReference type="SMART" id="SM00425">
    <property type="entry name" value="TBOX"/>
    <property type="match status" value="1"/>
</dbReference>
<keyword evidence="10" id="KW-1185">Reference proteome</keyword>
<dbReference type="SUPFAM" id="SSF49417">
    <property type="entry name" value="p53-like transcription factors"/>
    <property type="match status" value="1"/>
</dbReference>
<dbReference type="Proteomes" id="UP000639338">
    <property type="component" value="Unassembled WGS sequence"/>
</dbReference>
<feature type="domain" description="T-box" evidence="8">
    <location>
        <begin position="35"/>
        <end position="235"/>
    </location>
</feature>
<dbReference type="Pfam" id="PF00907">
    <property type="entry name" value="T-box"/>
    <property type="match status" value="1"/>
</dbReference>
<dbReference type="GO" id="GO:0000785">
    <property type="term" value="C:chromatin"/>
    <property type="evidence" value="ECO:0007669"/>
    <property type="project" value="TreeGrafter"/>
</dbReference>
<keyword evidence="4 7" id="KW-0238">DNA-binding</keyword>
<organism evidence="9 10">
    <name type="scientific">Aphidius gifuensis</name>
    <name type="common">Parasitoid wasp</name>
    <dbReference type="NCBI Taxonomy" id="684658"/>
    <lineage>
        <taxon>Eukaryota</taxon>
        <taxon>Metazoa</taxon>
        <taxon>Ecdysozoa</taxon>
        <taxon>Arthropoda</taxon>
        <taxon>Hexapoda</taxon>
        <taxon>Insecta</taxon>
        <taxon>Pterygota</taxon>
        <taxon>Neoptera</taxon>
        <taxon>Endopterygota</taxon>
        <taxon>Hymenoptera</taxon>
        <taxon>Apocrita</taxon>
        <taxon>Ichneumonoidea</taxon>
        <taxon>Braconidae</taxon>
        <taxon>Aphidiinae</taxon>
        <taxon>Aphidius</taxon>
    </lineage>
</organism>
<dbReference type="OrthoDB" id="7442607at2759"/>
<comment type="caution">
    <text evidence="7">Lacks conserved residue(s) required for the propagation of feature annotation.</text>
</comment>
<dbReference type="InterPro" id="IPR036960">
    <property type="entry name" value="T-box_sf"/>
</dbReference>
<comment type="caution">
    <text evidence="9">The sequence shown here is derived from an EMBL/GenBank/DDBJ whole genome shotgun (WGS) entry which is preliminary data.</text>
</comment>
<gene>
    <name evidence="9" type="ORF">HCN44_007421</name>
</gene>
<evidence type="ECO:0000313" key="9">
    <source>
        <dbReference type="EMBL" id="KAF7989111.1"/>
    </source>
</evidence>
<dbReference type="PRINTS" id="PR00937">
    <property type="entry name" value="TBOX"/>
</dbReference>
<dbReference type="EMBL" id="JACMRX010000005">
    <property type="protein sequence ID" value="KAF7989111.1"/>
    <property type="molecule type" value="Genomic_DNA"/>
</dbReference>
<dbReference type="PROSITE" id="PS01283">
    <property type="entry name" value="TBOX_1"/>
    <property type="match status" value="1"/>
</dbReference>
<dbReference type="AlphaFoldDB" id="A0A834XLW5"/>
<dbReference type="GO" id="GO:0045893">
    <property type="term" value="P:positive regulation of DNA-templated transcription"/>
    <property type="evidence" value="ECO:0007669"/>
    <property type="project" value="InterPro"/>
</dbReference>
<evidence type="ECO:0000256" key="6">
    <source>
        <dbReference type="ARBA" id="ARBA00023242"/>
    </source>
</evidence>
<comment type="subcellular location">
    <subcellularLocation>
        <location evidence="1 7">Nucleus</location>
    </subcellularLocation>
</comment>
<keyword evidence="6 7" id="KW-0539">Nucleus</keyword>
<evidence type="ECO:0000313" key="10">
    <source>
        <dbReference type="Proteomes" id="UP000639338"/>
    </source>
</evidence>
<dbReference type="GO" id="GO:0001708">
    <property type="term" value="P:cell fate specification"/>
    <property type="evidence" value="ECO:0007669"/>
    <property type="project" value="TreeGrafter"/>
</dbReference>
<dbReference type="InterPro" id="IPR001699">
    <property type="entry name" value="TF_T-box"/>
</dbReference>
<dbReference type="GO" id="GO:0000978">
    <property type="term" value="F:RNA polymerase II cis-regulatory region sequence-specific DNA binding"/>
    <property type="evidence" value="ECO:0007669"/>
    <property type="project" value="InterPro"/>
</dbReference>
<protein>
    <recommendedName>
        <fullName evidence="8">T-box domain-containing protein</fullName>
    </recommendedName>
</protein>
<reference evidence="9 10" key="1">
    <citation type="submission" date="2020-08" db="EMBL/GenBank/DDBJ databases">
        <title>Aphidius gifuensis genome sequencing and assembly.</title>
        <authorList>
            <person name="Du Z."/>
        </authorList>
    </citation>
    <scope>NUCLEOTIDE SEQUENCE [LARGE SCALE GENOMIC DNA]</scope>
    <source>
        <strain evidence="9">YNYX2018</strain>
        <tissue evidence="9">Adults</tissue>
    </source>
</reference>
<dbReference type="FunFam" id="2.60.40.820:FF:000010">
    <property type="entry name" value="T-box transcription factor TBX6"/>
    <property type="match status" value="1"/>
</dbReference>
<name>A0A834XLW5_APHGI</name>
<evidence type="ECO:0000256" key="1">
    <source>
        <dbReference type="ARBA" id="ARBA00004123"/>
    </source>
</evidence>
<dbReference type="GO" id="GO:0000981">
    <property type="term" value="F:DNA-binding transcription factor activity, RNA polymerase II-specific"/>
    <property type="evidence" value="ECO:0007669"/>
    <property type="project" value="TreeGrafter"/>
</dbReference>
<dbReference type="InterPro" id="IPR008967">
    <property type="entry name" value="p53-like_TF_DNA-bd_sf"/>
</dbReference>
<keyword evidence="2" id="KW-0217">Developmental protein</keyword>
<keyword evidence="5" id="KW-0804">Transcription</keyword>
<dbReference type="InterPro" id="IPR046360">
    <property type="entry name" value="T-box_DNA-bd"/>
</dbReference>
<evidence type="ECO:0000256" key="7">
    <source>
        <dbReference type="PROSITE-ProRule" id="PRU00201"/>
    </source>
</evidence>
<dbReference type="InterPro" id="IPR018186">
    <property type="entry name" value="TF_T-box_CS"/>
</dbReference>
<sequence length="337" mass="39036">MDFTQHNFGLLNYPPAIGQLSGSSTHIDSQVTVQLSNKELWKNFNEETTEMIITKLGRRMFPSVQIKIDGLDVNSRYCVFLEISLASERRYKYMGGHGASVNNIEEETNRGWTNSGAAEPQSPIHRRLYLHPDSPATGFQWMRQTVVNFNKLKLTNNVIDHNENIVLTSMHKYVTRIWIVKSSSNDLCLTNDFFSQPSMSFTLNETQFIAVTAYQNENITKLKINNNPFAKGFRLAGQGRCKKKLKNQDNKINNLSSNLEYNENNKRINNFDNERPVKLHRPWIDEKKNLQLLKNCDNYQSQLILNNQKLINQINTNYNTNIFLPLNLSNISMSRYF</sequence>
<dbReference type="PANTHER" id="PTHR11267:SF204">
    <property type="entry name" value="SPADETAIL"/>
    <property type="match status" value="1"/>
</dbReference>
<dbReference type="GO" id="GO:0005634">
    <property type="term" value="C:nucleus"/>
    <property type="evidence" value="ECO:0007669"/>
    <property type="project" value="UniProtKB-SubCell"/>
</dbReference>